<dbReference type="InterPro" id="IPR050171">
    <property type="entry name" value="MFS_Transporters"/>
</dbReference>
<evidence type="ECO:0000256" key="5">
    <source>
        <dbReference type="ARBA" id="ARBA00022989"/>
    </source>
</evidence>
<dbReference type="eggNOG" id="COG2814">
    <property type="taxonomic scope" value="Bacteria"/>
</dbReference>
<accession>A7NHB8</accession>
<evidence type="ECO:0000256" key="3">
    <source>
        <dbReference type="ARBA" id="ARBA00022475"/>
    </source>
</evidence>
<keyword evidence="10" id="KW-1185">Reference proteome</keyword>
<proteinExistence type="predicted"/>
<comment type="subcellular location">
    <subcellularLocation>
        <location evidence="1">Cell membrane</location>
        <topology evidence="1">Multi-pass membrane protein</topology>
    </subcellularLocation>
</comment>
<dbReference type="Gene3D" id="1.20.1250.20">
    <property type="entry name" value="MFS general substrate transporter like domains"/>
    <property type="match status" value="1"/>
</dbReference>
<dbReference type="CDD" id="cd17329">
    <property type="entry name" value="MFS_MdtH_MDR_like"/>
    <property type="match status" value="1"/>
</dbReference>
<dbReference type="PANTHER" id="PTHR23517:SF2">
    <property type="entry name" value="MULTIDRUG RESISTANCE PROTEIN MDTH"/>
    <property type="match status" value="1"/>
</dbReference>
<evidence type="ECO:0000256" key="6">
    <source>
        <dbReference type="ARBA" id="ARBA00023136"/>
    </source>
</evidence>
<dbReference type="InterPro" id="IPR020846">
    <property type="entry name" value="MFS_dom"/>
</dbReference>
<feature type="transmembrane region" description="Helical" evidence="7">
    <location>
        <begin position="336"/>
        <end position="355"/>
    </location>
</feature>
<evidence type="ECO:0000256" key="1">
    <source>
        <dbReference type="ARBA" id="ARBA00004651"/>
    </source>
</evidence>
<feature type="transmembrane region" description="Helical" evidence="7">
    <location>
        <begin position="283"/>
        <end position="300"/>
    </location>
</feature>
<dbReference type="EMBL" id="CP000804">
    <property type="protein sequence ID" value="ABU56865.1"/>
    <property type="molecule type" value="Genomic_DNA"/>
</dbReference>
<dbReference type="RefSeq" id="WP_012119295.1">
    <property type="nucleotide sequence ID" value="NC_009767.1"/>
</dbReference>
<keyword evidence="5 7" id="KW-1133">Transmembrane helix</keyword>
<dbReference type="HOGENOM" id="CLU_001265_60_2_0"/>
<dbReference type="GO" id="GO:0005886">
    <property type="term" value="C:plasma membrane"/>
    <property type="evidence" value="ECO:0007669"/>
    <property type="project" value="UniProtKB-SubCell"/>
</dbReference>
<evidence type="ECO:0000256" key="7">
    <source>
        <dbReference type="SAM" id="Phobius"/>
    </source>
</evidence>
<dbReference type="InterPro" id="IPR011701">
    <property type="entry name" value="MFS"/>
</dbReference>
<dbReference type="SUPFAM" id="SSF103473">
    <property type="entry name" value="MFS general substrate transporter"/>
    <property type="match status" value="1"/>
</dbReference>
<evidence type="ECO:0000256" key="4">
    <source>
        <dbReference type="ARBA" id="ARBA00022692"/>
    </source>
</evidence>
<dbReference type="InterPro" id="IPR036259">
    <property type="entry name" value="MFS_trans_sf"/>
</dbReference>
<keyword evidence="3" id="KW-1003">Cell membrane</keyword>
<feature type="transmembrane region" description="Helical" evidence="7">
    <location>
        <begin position="109"/>
        <end position="132"/>
    </location>
</feature>
<dbReference type="Proteomes" id="UP000000263">
    <property type="component" value="Chromosome"/>
</dbReference>
<name>A7NHB8_ROSCS</name>
<dbReference type="STRING" id="383372.Rcas_0744"/>
<evidence type="ECO:0000313" key="9">
    <source>
        <dbReference type="EMBL" id="ABU56865.1"/>
    </source>
</evidence>
<reference evidence="9 10" key="1">
    <citation type="submission" date="2007-08" db="EMBL/GenBank/DDBJ databases">
        <title>Complete sequence of Roseiflexus castenholzii DSM 13941.</title>
        <authorList>
            <consortium name="US DOE Joint Genome Institute"/>
            <person name="Copeland A."/>
            <person name="Lucas S."/>
            <person name="Lapidus A."/>
            <person name="Barry K."/>
            <person name="Glavina del Rio T."/>
            <person name="Dalin E."/>
            <person name="Tice H."/>
            <person name="Pitluck S."/>
            <person name="Thompson L.S."/>
            <person name="Brettin T."/>
            <person name="Bruce D."/>
            <person name="Detter J.C."/>
            <person name="Han C."/>
            <person name="Tapia R."/>
            <person name="Schmutz J."/>
            <person name="Larimer F."/>
            <person name="Land M."/>
            <person name="Hauser L."/>
            <person name="Kyrpides N."/>
            <person name="Mikhailova N."/>
            <person name="Bryant D.A."/>
            <person name="Hanada S."/>
            <person name="Tsukatani Y."/>
            <person name="Richardson P."/>
        </authorList>
    </citation>
    <scope>NUCLEOTIDE SEQUENCE [LARGE SCALE GENOMIC DNA]</scope>
    <source>
        <strain evidence="10">DSM 13941 / HLO8</strain>
    </source>
</reference>
<evidence type="ECO:0000313" key="10">
    <source>
        <dbReference type="Proteomes" id="UP000000263"/>
    </source>
</evidence>
<feature type="transmembrane region" description="Helical" evidence="7">
    <location>
        <begin position="254"/>
        <end position="271"/>
    </location>
</feature>
<feature type="transmembrane region" description="Helical" evidence="7">
    <location>
        <begin position="144"/>
        <end position="166"/>
    </location>
</feature>
<dbReference type="PRINTS" id="PR01036">
    <property type="entry name" value="TCRTETB"/>
</dbReference>
<dbReference type="OrthoDB" id="146345at2"/>
<feature type="domain" description="Major facilitator superfamily (MFS) profile" evidence="8">
    <location>
        <begin position="19"/>
        <end position="408"/>
    </location>
</feature>
<keyword evidence="6 7" id="KW-0472">Membrane</keyword>
<feature type="transmembrane region" description="Helical" evidence="7">
    <location>
        <begin position="21"/>
        <end position="42"/>
    </location>
</feature>
<dbReference type="KEGG" id="rca:Rcas_0744"/>
<dbReference type="GO" id="GO:0022857">
    <property type="term" value="F:transmembrane transporter activity"/>
    <property type="evidence" value="ECO:0007669"/>
    <property type="project" value="InterPro"/>
</dbReference>
<protein>
    <submittedName>
        <fullName evidence="9">Major facilitator superfamily MFS_1</fullName>
    </submittedName>
</protein>
<gene>
    <name evidence="9" type="ordered locus">Rcas_0744</name>
</gene>
<dbReference type="PROSITE" id="PS50850">
    <property type="entry name" value="MFS"/>
    <property type="match status" value="1"/>
</dbReference>
<feature type="transmembrane region" description="Helical" evidence="7">
    <location>
        <begin position="218"/>
        <end position="242"/>
    </location>
</feature>
<dbReference type="PANTHER" id="PTHR23517">
    <property type="entry name" value="RESISTANCE PROTEIN MDTM, PUTATIVE-RELATED-RELATED"/>
    <property type="match status" value="1"/>
</dbReference>
<evidence type="ECO:0000259" key="8">
    <source>
        <dbReference type="PROSITE" id="PS50850"/>
    </source>
</evidence>
<keyword evidence="4 7" id="KW-0812">Transmembrane</keyword>
<sequence length="408" mass="42699">MTDAQISVTLSPVQRRHGAMVMLVITFLMWGGFFMVIPLLSLRYVDDLGWSAGAVGLVLAIRQLTQQGLTVFGGALADRFGAKELIVVGMLIRAISFSAMAVATTYPFLMISAILAALGGALFDSPSSAAMVALTRPEERNRYFAVLGIVRGLGMSLGPLVGAALLRVDFAFVALAAGGCFFVASGITFLLLPPVRVAAERSELLAGILMALRDRRFMAFNVLLMGYWFMWVQLTISLPLAARALAGTSDAVSWLYALNAGMSVLLQYPVVRLAERWLRPLPVLMFGIVLMALGLGSVVFAGAIGALLVSVALFSFGALLAAPGQQTVAADLANPAALGSYFGVSALALALGGGIGNYAGGALYSLGHDINFPALPWLVCLGVGIGSAAGLAALDRRLVRRAESGVRG</sequence>
<dbReference type="Pfam" id="PF07690">
    <property type="entry name" value="MFS_1"/>
    <property type="match status" value="1"/>
</dbReference>
<organism evidence="9 10">
    <name type="scientific">Roseiflexus castenholzii (strain DSM 13941 / HLO8)</name>
    <dbReference type="NCBI Taxonomy" id="383372"/>
    <lineage>
        <taxon>Bacteria</taxon>
        <taxon>Bacillati</taxon>
        <taxon>Chloroflexota</taxon>
        <taxon>Chloroflexia</taxon>
        <taxon>Chloroflexales</taxon>
        <taxon>Roseiflexineae</taxon>
        <taxon>Roseiflexaceae</taxon>
        <taxon>Roseiflexus</taxon>
    </lineage>
</organism>
<evidence type="ECO:0000256" key="2">
    <source>
        <dbReference type="ARBA" id="ARBA00022448"/>
    </source>
</evidence>
<feature type="transmembrane region" description="Helical" evidence="7">
    <location>
        <begin position="172"/>
        <end position="192"/>
    </location>
</feature>
<dbReference type="AlphaFoldDB" id="A7NHB8"/>
<feature type="transmembrane region" description="Helical" evidence="7">
    <location>
        <begin position="375"/>
        <end position="394"/>
    </location>
</feature>
<keyword evidence="2" id="KW-0813">Transport</keyword>
<feature type="transmembrane region" description="Helical" evidence="7">
    <location>
        <begin position="306"/>
        <end position="324"/>
    </location>
</feature>